<dbReference type="InterPro" id="IPR014610">
    <property type="entry name" value="Haemoglobin_extracell"/>
</dbReference>
<dbReference type="OrthoDB" id="6316760at2759"/>
<dbReference type="Pfam" id="PF00042">
    <property type="entry name" value="Globin"/>
    <property type="match status" value="1"/>
</dbReference>
<keyword evidence="5 6" id="KW-0408">Iron</keyword>
<proteinExistence type="inferred from homology"/>
<keyword evidence="4 6" id="KW-0479">Metal-binding</keyword>
<evidence type="ECO:0000256" key="2">
    <source>
        <dbReference type="ARBA" id="ARBA00022617"/>
    </source>
</evidence>
<keyword evidence="9" id="KW-0732">Signal</keyword>
<dbReference type="AlphaFoldDB" id="A0A8S4NYR5"/>
<dbReference type="Gene3D" id="1.10.490.10">
    <property type="entry name" value="Globins"/>
    <property type="match status" value="1"/>
</dbReference>
<keyword evidence="7" id="KW-1015">Disulfide bond</keyword>
<evidence type="ECO:0000256" key="4">
    <source>
        <dbReference type="ARBA" id="ARBA00022723"/>
    </source>
</evidence>
<dbReference type="EMBL" id="CAIIXF020000006">
    <property type="protein sequence ID" value="CAH1787066.1"/>
    <property type="molecule type" value="Genomic_DNA"/>
</dbReference>
<dbReference type="PIRSF" id="PIRSF036517">
    <property type="entry name" value="Ext_hemo"/>
    <property type="match status" value="1"/>
</dbReference>
<feature type="domain" description="Globin" evidence="10">
    <location>
        <begin position="25"/>
        <end position="171"/>
    </location>
</feature>
<dbReference type="GO" id="GO:0005576">
    <property type="term" value="C:extracellular region"/>
    <property type="evidence" value="ECO:0007669"/>
    <property type="project" value="InterPro"/>
</dbReference>
<feature type="disulfide bond" evidence="7">
    <location>
        <begin position="26"/>
        <end position="159"/>
    </location>
</feature>
<evidence type="ECO:0000256" key="6">
    <source>
        <dbReference type="PIRSR" id="PIRSR036517-1"/>
    </source>
</evidence>
<accession>A0A8S4NYR5</accession>
<comment type="similarity">
    <text evidence="8">Belongs to the globin family.</text>
</comment>
<evidence type="ECO:0000313" key="11">
    <source>
        <dbReference type="EMBL" id="CAH1787066.1"/>
    </source>
</evidence>
<evidence type="ECO:0000259" key="10">
    <source>
        <dbReference type="PROSITE" id="PS01033"/>
    </source>
</evidence>
<gene>
    <name evidence="11" type="ORF">OFUS_LOCUS12844</name>
</gene>
<evidence type="ECO:0000256" key="9">
    <source>
        <dbReference type="SAM" id="SignalP"/>
    </source>
</evidence>
<sequence>EFAMAKLLIAAAFMAIVAAAYAGDCCTGVDRKTVLRQWESVWTAQYDSNKADIAKEIFAKFFVKQPGAKSLFARVKVDNPESAEFSAHAIRILNGLDISLNLLTDPQTLNEQLAHLSAQHVARISGGFEPRYFDEFQGPLLETLNEVTSGFDEHAWEACYGKIATGLKVKF</sequence>
<reference evidence="11" key="1">
    <citation type="submission" date="2022-03" db="EMBL/GenBank/DDBJ databases">
        <authorList>
            <person name="Martin C."/>
        </authorList>
    </citation>
    <scope>NUCLEOTIDE SEQUENCE</scope>
</reference>
<feature type="chain" id="PRO_5035905136" description="Globin domain-containing protein" evidence="9">
    <location>
        <begin position="23"/>
        <end position="171"/>
    </location>
</feature>
<keyword evidence="3 8" id="KW-0561">Oxygen transport</keyword>
<evidence type="ECO:0000256" key="8">
    <source>
        <dbReference type="RuleBase" id="RU000356"/>
    </source>
</evidence>
<keyword evidence="12" id="KW-1185">Reference proteome</keyword>
<dbReference type="GO" id="GO:0005833">
    <property type="term" value="C:hemoglobin complex"/>
    <property type="evidence" value="ECO:0007669"/>
    <property type="project" value="InterPro"/>
</dbReference>
<dbReference type="InterPro" id="IPR009050">
    <property type="entry name" value="Globin-like_sf"/>
</dbReference>
<organism evidence="11 12">
    <name type="scientific">Owenia fusiformis</name>
    <name type="common">Polychaete worm</name>
    <dbReference type="NCBI Taxonomy" id="6347"/>
    <lineage>
        <taxon>Eukaryota</taxon>
        <taxon>Metazoa</taxon>
        <taxon>Spiralia</taxon>
        <taxon>Lophotrochozoa</taxon>
        <taxon>Annelida</taxon>
        <taxon>Polychaeta</taxon>
        <taxon>Sedentaria</taxon>
        <taxon>Canalipalpata</taxon>
        <taxon>Sabellida</taxon>
        <taxon>Oweniida</taxon>
        <taxon>Oweniidae</taxon>
        <taxon>Owenia</taxon>
    </lineage>
</organism>
<dbReference type="GO" id="GO:0005344">
    <property type="term" value="F:oxygen carrier activity"/>
    <property type="evidence" value="ECO:0007669"/>
    <property type="project" value="UniProtKB-KW"/>
</dbReference>
<dbReference type="CDD" id="cd01040">
    <property type="entry name" value="Mb-like"/>
    <property type="match status" value="1"/>
</dbReference>
<protein>
    <recommendedName>
        <fullName evidence="10">Globin domain-containing protein</fullName>
    </recommendedName>
</protein>
<keyword evidence="2 6" id="KW-0349">Heme</keyword>
<dbReference type="SUPFAM" id="SSF46458">
    <property type="entry name" value="Globin-like"/>
    <property type="match status" value="1"/>
</dbReference>
<feature type="non-terminal residue" evidence="11">
    <location>
        <position position="171"/>
    </location>
</feature>
<evidence type="ECO:0000313" key="12">
    <source>
        <dbReference type="Proteomes" id="UP000749559"/>
    </source>
</evidence>
<evidence type="ECO:0000256" key="5">
    <source>
        <dbReference type="ARBA" id="ARBA00023004"/>
    </source>
</evidence>
<evidence type="ECO:0000256" key="7">
    <source>
        <dbReference type="PIRSR" id="PIRSR036517-2"/>
    </source>
</evidence>
<dbReference type="GO" id="GO:0019825">
    <property type="term" value="F:oxygen binding"/>
    <property type="evidence" value="ECO:0007669"/>
    <property type="project" value="InterPro"/>
</dbReference>
<name>A0A8S4NYR5_OWEFU</name>
<dbReference type="GO" id="GO:0020037">
    <property type="term" value="F:heme binding"/>
    <property type="evidence" value="ECO:0007669"/>
    <property type="project" value="InterPro"/>
</dbReference>
<dbReference type="InterPro" id="IPR044399">
    <property type="entry name" value="Mb-like_M"/>
</dbReference>
<comment type="caution">
    <text evidence="11">The sequence shown here is derived from an EMBL/GenBank/DDBJ whole genome shotgun (WGS) entry which is preliminary data.</text>
</comment>
<dbReference type="InterPro" id="IPR000971">
    <property type="entry name" value="Globin"/>
</dbReference>
<dbReference type="Proteomes" id="UP000749559">
    <property type="component" value="Unassembled WGS sequence"/>
</dbReference>
<dbReference type="SMR" id="A0A8S4NYR5"/>
<evidence type="ECO:0000256" key="3">
    <source>
        <dbReference type="ARBA" id="ARBA00022621"/>
    </source>
</evidence>
<feature type="binding site" description="proximal binding residue" evidence="6">
    <location>
        <position position="120"/>
    </location>
    <ligand>
        <name>heme b</name>
        <dbReference type="ChEBI" id="CHEBI:60344"/>
    </ligand>
    <ligandPart>
        <name>Fe</name>
        <dbReference type="ChEBI" id="CHEBI:18248"/>
    </ligandPart>
</feature>
<feature type="signal peptide" evidence="9">
    <location>
        <begin position="1"/>
        <end position="22"/>
    </location>
</feature>
<dbReference type="InterPro" id="IPR012292">
    <property type="entry name" value="Globin/Proto"/>
</dbReference>
<dbReference type="PROSITE" id="PS01033">
    <property type="entry name" value="GLOBIN"/>
    <property type="match status" value="1"/>
</dbReference>
<evidence type="ECO:0000256" key="1">
    <source>
        <dbReference type="ARBA" id="ARBA00022448"/>
    </source>
</evidence>
<keyword evidence="1 8" id="KW-0813">Transport</keyword>
<dbReference type="GO" id="GO:0005506">
    <property type="term" value="F:iron ion binding"/>
    <property type="evidence" value="ECO:0007669"/>
    <property type="project" value="InterPro"/>
</dbReference>